<keyword evidence="2" id="KW-1185">Reference proteome</keyword>
<dbReference type="AlphaFoldDB" id="C8PL98"/>
<accession>C8PL98</accession>
<proteinExistence type="predicted"/>
<evidence type="ECO:0000313" key="2">
    <source>
        <dbReference type="Proteomes" id="UP000005709"/>
    </source>
</evidence>
<dbReference type="EMBL" id="ACYG01000031">
    <property type="protein sequence ID" value="EEV16513.1"/>
    <property type="molecule type" value="Genomic_DNA"/>
</dbReference>
<name>C8PL98_9BACT</name>
<reference evidence="1 2" key="1">
    <citation type="submission" date="2009-07" db="EMBL/GenBank/DDBJ databases">
        <authorList>
            <person name="Madupu R."/>
            <person name="Sebastian Y."/>
            <person name="Durkin A.S."/>
            <person name="Torralba M."/>
            <person name="Methe B."/>
            <person name="Sutton G.G."/>
            <person name="Strausberg R.L."/>
            <person name="Nelson K.E."/>
        </authorList>
    </citation>
    <scope>NUCLEOTIDE SEQUENCE [LARGE SCALE GENOMIC DNA]</scope>
    <source>
        <strain evidence="1 2">RM3268</strain>
    </source>
</reference>
<sequence length="131" mass="15791">MQIDGKHIFRKGVLLYKLCVMASLEYQDKYLVHATDEDCENPKEMVYFLCDSCANALLEKFEFCFLPYERDALRELKSFILKNFKDDRSLYVDDYEYLVYHNKSWIEVRELALKTIHIFGYDLDDFSYDFN</sequence>
<gene>
    <name evidence="1" type="ORF">CAMGR0001_2889</name>
</gene>
<dbReference type="RefSeq" id="WP_005873185.1">
    <property type="nucleotide sequence ID" value="NZ_ACYG01000031.1"/>
</dbReference>
<organism evidence="1 2">
    <name type="scientific">Campylobacter gracilis RM3268</name>
    <dbReference type="NCBI Taxonomy" id="553220"/>
    <lineage>
        <taxon>Bacteria</taxon>
        <taxon>Pseudomonadati</taxon>
        <taxon>Campylobacterota</taxon>
        <taxon>Epsilonproteobacteria</taxon>
        <taxon>Campylobacterales</taxon>
        <taxon>Campylobacteraceae</taxon>
        <taxon>Campylobacter</taxon>
    </lineage>
</organism>
<dbReference type="Proteomes" id="UP000005709">
    <property type="component" value="Unassembled WGS sequence"/>
</dbReference>
<evidence type="ECO:0000313" key="1">
    <source>
        <dbReference type="EMBL" id="EEV16513.1"/>
    </source>
</evidence>
<comment type="caution">
    <text evidence="1">The sequence shown here is derived from an EMBL/GenBank/DDBJ whole genome shotgun (WGS) entry which is preliminary data.</text>
</comment>
<protein>
    <submittedName>
        <fullName evidence="1">Uncharacterized protein</fullName>
    </submittedName>
</protein>
<dbReference type="STRING" id="824.CGRAC_1741"/>